<proteinExistence type="predicted"/>
<gene>
    <name evidence="2" type="ORF">VRS74_09090</name>
</gene>
<sequence length="101" mass="11718">MPTEKLHQGSGVAMKLNRQASDWLKANKERIENGSKSVRRLSNEQAKAKRRQSQIRKQATNLKAKYLAHPSAQYLMTFSDFRDLNKRDAICRQYGVEQIRV</sequence>
<evidence type="ECO:0000313" key="2">
    <source>
        <dbReference type="EMBL" id="MEE1877837.1"/>
    </source>
</evidence>
<reference evidence="2 3" key="1">
    <citation type="submission" date="2024-01" db="EMBL/GenBank/DDBJ databases">
        <title>The genome sequence of Erythrobacteraceae sp. strain 1XM1-14.</title>
        <authorList>
            <person name="Liu Y."/>
        </authorList>
    </citation>
    <scope>NUCLEOTIDE SEQUENCE [LARGE SCALE GENOMIC DNA]</scope>
    <source>
        <strain evidence="2 3">1XM1-14</strain>
    </source>
</reference>
<feature type="region of interest" description="Disordered" evidence="1">
    <location>
        <begin position="34"/>
        <end position="57"/>
    </location>
</feature>
<dbReference type="EMBL" id="JAZDQV010000008">
    <property type="protein sequence ID" value="MEE1877837.1"/>
    <property type="molecule type" value="Genomic_DNA"/>
</dbReference>
<accession>A0ABU7GFH0</accession>
<evidence type="ECO:0000256" key="1">
    <source>
        <dbReference type="SAM" id="MobiDB-lite"/>
    </source>
</evidence>
<evidence type="ECO:0000313" key="3">
    <source>
        <dbReference type="Proteomes" id="UP001343492"/>
    </source>
</evidence>
<name>A0ABU7GFH0_9SPHN</name>
<dbReference type="Proteomes" id="UP001343492">
    <property type="component" value="Unassembled WGS sequence"/>
</dbReference>
<dbReference type="RefSeq" id="WP_354144942.1">
    <property type="nucleotide sequence ID" value="NZ_JAZDQV010000008.1"/>
</dbReference>
<keyword evidence="3" id="KW-1185">Reference proteome</keyword>
<comment type="caution">
    <text evidence="2">The sequence shown here is derived from an EMBL/GenBank/DDBJ whole genome shotgun (WGS) entry which is preliminary data.</text>
</comment>
<organism evidence="2 3">
    <name type="scientific">Altererythrobacter litoralis</name>
    <dbReference type="NCBI Taxonomy" id="3113904"/>
    <lineage>
        <taxon>Bacteria</taxon>
        <taxon>Pseudomonadati</taxon>
        <taxon>Pseudomonadota</taxon>
        <taxon>Alphaproteobacteria</taxon>
        <taxon>Sphingomonadales</taxon>
        <taxon>Erythrobacteraceae</taxon>
        <taxon>Altererythrobacter</taxon>
    </lineage>
</organism>
<protein>
    <submittedName>
        <fullName evidence="2">Uncharacterized protein</fullName>
    </submittedName>
</protein>